<organism evidence="2 3">
    <name type="scientific">Thermanaerothrix daxensis</name>
    <dbReference type="NCBI Taxonomy" id="869279"/>
    <lineage>
        <taxon>Bacteria</taxon>
        <taxon>Bacillati</taxon>
        <taxon>Chloroflexota</taxon>
        <taxon>Anaerolineae</taxon>
        <taxon>Anaerolineales</taxon>
        <taxon>Anaerolineaceae</taxon>
        <taxon>Thermanaerothrix</taxon>
    </lineage>
</organism>
<sequence>MPKLFSTFLRLLLIGGLIYATLGIGFYAGWKIEATACREARLAQGEWVEPEVFSPAISLAFTMVYWPVYLIANLYHFDTPFSTPCSHAP</sequence>
<comment type="caution">
    <text evidence="2">The sequence shown here is derived from an EMBL/GenBank/DDBJ whole genome shotgun (WGS) entry which is preliminary data.</text>
</comment>
<accession>A0A0P6XUT4</accession>
<name>A0A0P6XUT4_9CHLR</name>
<proteinExistence type="predicted"/>
<feature type="transmembrane region" description="Helical" evidence="1">
    <location>
        <begin position="52"/>
        <end position="72"/>
    </location>
</feature>
<feature type="transmembrane region" description="Helical" evidence="1">
    <location>
        <begin position="12"/>
        <end position="32"/>
    </location>
</feature>
<dbReference type="RefSeq" id="WP_054520468.1">
    <property type="nucleotide sequence ID" value="NZ_LGKO01000002.1"/>
</dbReference>
<evidence type="ECO:0000256" key="1">
    <source>
        <dbReference type="SAM" id="Phobius"/>
    </source>
</evidence>
<dbReference type="AlphaFoldDB" id="A0A0P6XUT4"/>
<protein>
    <recommendedName>
        <fullName evidence="4">DUF5671 domain-containing protein</fullName>
    </recommendedName>
</protein>
<evidence type="ECO:0008006" key="4">
    <source>
        <dbReference type="Google" id="ProtNLM"/>
    </source>
</evidence>
<evidence type="ECO:0000313" key="3">
    <source>
        <dbReference type="Proteomes" id="UP000050544"/>
    </source>
</evidence>
<dbReference type="Proteomes" id="UP000050544">
    <property type="component" value="Unassembled WGS sequence"/>
</dbReference>
<evidence type="ECO:0000313" key="2">
    <source>
        <dbReference type="EMBL" id="KPL84030.1"/>
    </source>
</evidence>
<dbReference type="OrthoDB" id="166407at2"/>
<dbReference type="EMBL" id="LGKO01000002">
    <property type="protein sequence ID" value="KPL84030.1"/>
    <property type="molecule type" value="Genomic_DNA"/>
</dbReference>
<reference evidence="2 3" key="1">
    <citation type="submission" date="2015-07" db="EMBL/GenBank/DDBJ databases">
        <title>Whole genome sequence of Thermanaerothrix daxensis DSM 23592.</title>
        <authorList>
            <person name="Hemp J."/>
            <person name="Ward L.M."/>
            <person name="Pace L.A."/>
            <person name="Fischer W.W."/>
        </authorList>
    </citation>
    <scope>NUCLEOTIDE SEQUENCE [LARGE SCALE GENOMIC DNA]</scope>
    <source>
        <strain evidence="2 3">GNS-1</strain>
    </source>
</reference>
<keyword evidence="1" id="KW-1133">Transmembrane helix</keyword>
<gene>
    <name evidence="2" type="ORF">SE15_02250</name>
</gene>
<keyword evidence="1" id="KW-0472">Membrane</keyword>
<keyword evidence="1" id="KW-0812">Transmembrane</keyword>
<keyword evidence="3" id="KW-1185">Reference proteome</keyword>